<dbReference type="EMBL" id="BONI01000030">
    <property type="protein sequence ID" value="GIG07128.1"/>
    <property type="molecule type" value="Genomic_DNA"/>
</dbReference>
<evidence type="ECO:0000313" key="2">
    <source>
        <dbReference type="Proteomes" id="UP000630887"/>
    </source>
</evidence>
<gene>
    <name evidence="1" type="ORF">Cco03nite_38280</name>
</gene>
<protein>
    <submittedName>
        <fullName evidence="1">Uncharacterized protein</fullName>
    </submittedName>
</protein>
<reference evidence="1 2" key="1">
    <citation type="submission" date="2021-01" db="EMBL/GenBank/DDBJ databases">
        <title>Whole genome shotgun sequence of Catellatospora coxensis NBRC 107359.</title>
        <authorList>
            <person name="Komaki H."/>
            <person name="Tamura T."/>
        </authorList>
    </citation>
    <scope>NUCLEOTIDE SEQUENCE [LARGE SCALE GENOMIC DNA]</scope>
    <source>
        <strain evidence="1 2">NBRC 107359</strain>
    </source>
</reference>
<dbReference type="Proteomes" id="UP000630887">
    <property type="component" value="Unassembled WGS sequence"/>
</dbReference>
<organism evidence="1 2">
    <name type="scientific">Catellatospora coxensis</name>
    <dbReference type="NCBI Taxonomy" id="310354"/>
    <lineage>
        <taxon>Bacteria</taxon>
        <taxon>Bacillati</taxon>
        <taxon>Actinomycetota</taxon>
        <taxon>Actinomycetes</taxon>
        <taxon>Micromonosporales</taxon>
        <taxon>Micromonosporaceae</taxon>
        <taxon>Catellatospora</taxon>
    </lineage>
</organism>
<sequence>MATVHSDHDVIVVVDERGGQWTRTRKTSDMDEIICTVDELADTSNVWERYVYRGARVLLDRLDGRIAALAQAQATLTPTETAEWSREYLDGYVNFIYRAAKNHRDGRADLARLEEMESVSWFLFTLFALHGRVRPYNKYLRWELETYPLGEPWDAATLPVRVADDPAGLFPDLERLARDRGHGDVLDAWGAELDLLRRR</sequence>
<keyword evidence="2" id="KW-1185">Reference proteome</keyword>
<dbReference type="AlphaFoldDB" id="A0A8J3P881"/>
<name>A0A8J3P881_9ACTN</name>
<evidence type="ECO:0000313" key="1">
    <source>
        <dbReference type="EMBL" id="GIG07128.1"/>
    </source>
</evidence>
<comment type="caution">
    <text evidence="1">The sequence shown here is derived from an EMBL/GenBank/DDBJ whole genome shotgun (WGS) entry which is preliminary data.</text>
</comment>
<proteinExistence type="predicted"/>
<accession>A0A8J3P881</accession>